<evidence type="ECO:0000313" key="9">
    <source>
        <dbReference type="EMBL" id="MFC5177979.1"/>
    </source>
</evidence>
<evidence type="ECO:0000313" key="10">
    <source>
        <dbReference type="Proteomes" id="UP001596087"/>
    </source>
</evidence>
<dbReference type="Gene3D" id="1.10.3730.20">
    <property type="match status" value="1"/>
</dbReference>
<comment type="subcellular location">
    <subcellularLocation>
        <location evidence="1 7">Cell membrane</location>
        <topology evidence="1 7">Multi-pass membrane protein</topology>
    </subcellularLocation>
</comment>
<feature type="transmembrane region" description="Helical" evidence="8">
    <location>
        <begin position="30"/>
        <end position="51"/>
    </location>
</feature>
<evidence type="ECO:0000256" key="6">
    <source>
        <dbReference type="ARBA" id="ARBA00023136"/>
    </source>
</evidence>
<evidence type="ECO:0000256" key="4">
    <source>
        <dbReference type="ARBA" id="ARBA00022692"/>
    </source>
</evidence>
<keyword evidence="3" id="KW-1003">Cell membrane</keyword>
<feature type="transmembrane region" description="Helical" evidence="8">
    <location>
        <begin position="58"/>
        <end position="80"/>
    </location>
</feature>
<proteinExistence type="inferred from homology"/>
<comment type="caution">
    <text evidence="9">The sequence shown here is derived from an EMBL/GenBank/DDBJ whole genome shotgun (WGS) entry which is preliminary data.</text>
</comment>
<name>A0ABW0BL04_9ACTN</name>
<comment type="similarity">
    <text evidence="7">Belongs to the drug/metabolite transporter (DMT) superfamily. Small multidrug resistance (SMR) (TC 2.A.7.1) family.</text>
</comment>
<keyword evidence="10" id="KW-1185">Reference proteome</keyword>
<keyword evidence="6 8" id="KW-0472">Membrane</keyword>
<dbReference type="PANTHER" id="PTHR30561">
    <property type="entry name" value="SMR FAMILY PROTON-DEPENDENT DRUG EFFLUX TRANSPORTER SUGE"/>
    <property type="match status" value="1"/>
</dbReference>
<keyword evidence="5 8" id="KW-1133">Transmembrane helix</keyword>
<dbReference type="InterPro" id="IPR000390">
    <property type="entry name" value="Small_drug/metabolite_transptr"/>
</dbReference>
<evidence type="ECO:0000256" key="5">
    <source>
        <dbReference type="ARBA" id="ARBA00022989"/>
    </source>
</evidence>
<evidence type="ECO:0000256" key="1">
    <source>
        <dbReference type="ARBA" id="ARBA00004651"/>
    </source>
</evidence>
<evidence type="ECO:0000256" key="8">
    <source>
        <dbReference type="SAM" id="Phobius"/>
    </source>
</evidence>
<organism evidence="9 10">
    <name type="scientific">Nocardioides taihuensis</name>
    <dbReference type="NCBI Taxonomy" id="1835606"/>
    <lineage>
        <taxon>Bacteria</taxon>
        <taxon>Bacillati</taxon>
        <taxon>Actinomycetota</taxon>
        <taxon>Actinomycetes</taxon>
        <taxon>Propionibacteriales</taxon>
        <taxon>Nocardioidaceae</taxon>
        <taxon>Nocardioides</taxon>
    </lineage>
</organism>
<dbReference type="InterPro" id="IPR045324">
    <property type="entry name" value="Small_multidrug_res"/>
</dbReference>
<dbReference type="PANTHER" id="PTHR30561:SF1">
    <property type="entry name" value="MULTIDRUG TRANSPORTER EMRE"/>
    <property type="match status" value="1"/>
</dbReference>
<evidence type="ECO:0000256" key="2">
    <source>
        <dbReference type="ARBA" id="ARBA00022448"/>
    </source>
</evidence>
<keyword evidence="4 7" id="KW-0812">Transmembrane</keyword>
<keyword evidence="2" id="KW-0813">Transport</keyword>
<reference evidence="10" key="1">
    <citation type="journal article" date="2019" name="Int. J. Syst. Evol. Microbiol.">
        <title>The Global Catalogue of Microorganisms (GCM) 10K type strain sequencing project: providing services to taxonomists for standard genome sequencing and annotation.</title>
        <authorList>
            <consortium name="The Broad Institute Genomics Platform"/>
            <consortium name="The Broad Institute Genome Sequencing Center for Infectious Disease"/>
            <person name="Wu L."/>
            <person name="Ma J."/>
        </authorList>
    </citation>
    <scope>NUCLEOTIDE SEQUENCE [LARGE SCALE GENOMIC DNA]</scope>
    <source>
        <strain evidence="10">DFY41</strain>
    </source>
</reference>
<dbReference type="EMBL" id="JBHSKD010000018">
    <property type="protein sequence ID" value="MFC5177979.1"/>
    <property type="molecule type" value="Genomic_DNA"/>
</dbReference>
<dbReference type="InterPro" id="IPR037185">
    <property type="entry name" value="EmrE-like"/>
</dbReference>
<evidence type="ECO:0000256" key="7">
    <source>
        <dbReference type="RuleBase" id="RU003942"/>
    </source>
</evidence>
<dbReference type="RefSeq" id="WP_378591458.1">
    <property type="nucleotide sequence ID" value="NZ_JBHSKD010000018.1"/>
</dbReference>
<dbReference type="Pfam" id="PF00893">
    <property type="entry name" value="Multi_Drug_Res"/>
    <property type="match status" value="1"/>
</dbReference>
<sequence length="109" mass="10876">MNVYLLLGLAIVSEVTGTLALKASDGFSRLVPSVVVVAGYAMSFVLLAMVLNRGIPVAVAYTIWSAIGVALIAVLGSVVFGEHLAPLQVVGIGLVVGGVAAIQLGAGAS</sequence>
<dbReference type="Proteomes" id="UP001596087">
    <property type="component" value="Unassembled WGS sequence"/>
</dbReference>
<protein>
    <submittedName>
        <fullName evidence="9">DMT family transporter</fullName>
    </submittedName>
</protein>
<dbReference type="SUPFAM" id="SSF103481">
    <property type="entry name" value="Multidrug resistance efflux transporter EmrE"/>
    <property type="match status" value="1"/>
</dbReference>
<gene>
    <name evidence="9" type="ORF">ACFPGP_14950</name>
</gene>
<accession>A0ABW0BL04</accession>
<feature type="transmembrane region" description="Helical" evidence="8">
    <location>
        <begin position="86"/>
        <end position="106"/>
    </location>
</feature>
<evidence type="ECO:0000256" key="3">
    <source>
        <dbReference type="ARBA" id="ARBA00022475"/>
    </source>
</evidence>